<gene>
    <name evidence="1" type="ORF">SAMN05445850_3008</name>
</gene>
<name>A0A1H1GPU2_9BURK</name>
<sequence>MSTPSIFEAARQMRLSTRAQACLRPSMAARSAVQTLLDAGHSADALSLLGRLLPRRYAVAWACQCCRRQTLDEHDRAGLELAEAWVRDPMEAQRAAALAFAKTHRYRTIGAWTAAAAGWSGGNLNPEHERPTPPPEHLTAIAATAAVSYMAALVPARFDARRAAFVRDALGLLSVPEGIDGGMQ</sequence>
<dbReference type="InterPro" id="IPR053855">
    <property type="entry name" value="DUF6931"/>
</dbReference>
<organism evidence="1 2">
    <name type="scientific">Paraburkholderia tuberum</name>
    <dbReference type="NCBI Taxonomy" id="157910"/>
    <lineage>
        <taxon>Bacteria</taxon>
        <taxon>Pseudomonadati</taxon>
        <taxon>Pseudomonadota</taxon>
        <taxon>Betaproteobacteria</taxon>
        <taxon>Burkholderiales</taxon>
        <taxon>Burkholderiaceae</taxon>
        <taxon>Paraburkholderia</taxon>
    </lineage>
</organism>
<reference evidence="2" key="1">
    <citation type="submission" date="2016-10" db="EMBL/GenBank/DDBJ databases">
        <authorList>
            <person name="Varghese N."/>
            <person name="Submissions S."/>
        </authorList>
    </citation>
    <scope>NUCLEOTIDE SEQUENCE [LARGE SCALE GENOMIC DNA]</scope>
    <source>
        <strain evidence="2">DUS833</strain>
    </source>
</reference>
<dbReference type="RefSeq" id="WP_090804266.1">
    <property type="nucleotide sequence ID" value="NZ_FNKX01000001.1"/>
</dbReference>
<dbReference type="STRING" id="157910.SAMN05445850_3008"/>
<dbReference type="EMBL" id="FNKX01000001">
    <property type="protein sequence ID" value="SDR15103.1"/>
    <property type="molecule type" value="Genomic_DNA"/>
</dbReference>
<accession>A0A1H1GPU2</accession>
<dbReference type="Pfam" id="PF22011">
    <property type="entry name" value="DUF6931"/>
    <property type="match status" value="1"/>
</dbReference>
<evidence type="ECO:0000313" key="2">
    <source>
        <dbReference type="Proteomes" id="UP000199365"/>
    </source>
</evidence>
<keyword evidence="2" id="KW-1185">Reference proteome</keyword>
<proteinExistence type="predicted"/>
<evidence type="ECO:0000313" key="1">
    <source>
        <dbReference type="EMBL" id="SDR15103.1"/>
    </source>
</evidence>
<dbReference type="Proteomes" id="UP000199365">
    <property type="component" value="Unassembled WGS sequence"/>
</dbReference>
<protein>
    <submittedName>
        <fullName evidence="1">Uncharacterized protein</fullName>
    </submittedName>
</protein>
<dbReference type="AlphaFoldDB" id="A0A1H1GPU2"/>